<keyword evidence="7 10" id="KW-0539">Nucleus</keyword>
<comment type="subcellular location">
    <subcellularLocation>
        <location evidence="10">Chromosome</location>
        <location evidence="10">Centromere</location>
        <location evidence="10">Kinetochore</location>
    </subcellularLocation>
    <subcellularLocation>
        <location evidence="10">Nucleus</location>
    </subcellularLocation>
</comment>
<evidence type="ECO:0000313" key="15">
    <source>
        <dbReference type="Proteomes" id="UP001150538"/>
    </source>
</evidence>
<keyword evidence="3 10" id="KW-0132">Cell division</keyword>
<dbReference type="PANTHER" id="PTHR10643:SF2">
    <property type="entry name" value="KINETOCHORE PROTEIN NDC80 HOMOLOG"/>
    <property type="match status" value="1"/>
</dbReference>
<comment type="function">
    <text evidence="10">Acts as a component of the essential kinetochore-associated NDC80 complex, which is required for chromosome segregation and spindle checkpoint activity.</text>
</comment>
<evidence type="ECO:0000256" key="6">
    <source>
        <dbReference type="ARBA" id="ARBA00023054"/>
    </source>
</evidence>
<name>A0A9W8DLT8_9FUNG</name>
<keyword evidence="6 11" id="KW-0175">Coiled coil</keyword>
<protein>
    <recommendedName>
        <fullName evidence="10">Kinetochore protein NDC80</fullName>
    </recommendedName>
</protein>
<organism evidence="14 15">
    <name type="scientific">Mycoemilia scoparia</name>
    <dbReference type="NCBI Taxonomy" id="417184"/>
    <lineage>
        <taxon>Eukaryota</taxon>
        <taxon>Fungi</taxon>
        <taxon>Fungi incertae sedis</taxon>
        <taxon>Zoopagomycota</taxon>
        <taxon>Kickxellomycotina</taxon>
        <taxon>Kickxellomycetes</taxon>
        <taxon>Kickxellales</taxon>
        <taxon>Kickxellaceae</taxon>
        <taxon>Mycoemilia</taxon>
    </lineage>
</organism>
<comment type="subunit">
    <text evidence="10">Component of the NDC80 complex.</text>
</comment>
<reference evidence="14" key="1">
    <citation type="submission" date="2022-07" db="EMBL/GenBank/DDBJ databases">
        <title>Phylogenomic reconstructions and comparative analyses of Kickxellomycotina fungi.</title>
        <authorList>
            <person name="Reynolds N.K."/>
            <person name="Stajich J.E."/>
            <person name="Barry K."/>
            <person name="Grigoriev I.V."/>
            <person name="Crous P."/>
            <person name="Smith M.E."/>
        </authorList>
    </citation>
    <scope>NUCLEOTIDE SEQUENCE</scope>
    <source>
        <strain evidence="14">NBRC 100468</strain>
    </source>
</reference>
<feature type="domain" description="Kinetochore protein Ndc80 CH" evidence="13">
    <location>
        <begin position="92"/>
        <end position="236"/>
    </location>
</feature>
<dbReference type="EMBL" id="JANBPU010000137">
    <property type="protein sequence ID" value="KAJ1915647.1"/>
    <property type="molecule type" value="Genomic_DNA"/>
</dbReference>
<evidence type="ECO:0000256" key="4">
    <source>
        <dbReference type="ARBA" id="ARBA00022776"/>
    </source>
</evidence>
<keyword evidence="4 10" id="KW-0498">Mitosis</keyword>
<dbReference type="GO" id="GO:0051301">
    <property type="term" value="P:cell division"/>
    <property type="evidence" value="ECO:0007669"/>
    <property type="project" value="UniProtKB-UniRule"/>
</dbReference>
<accession>A0A9W8DLT8</accession>
<gene>
    <name evidence="14" type="primary">NDC80</name>
    <name evidence="14" type="ORF">H4219_004217</name>
</gene>
<keyword evidence="2 10" id="KW-0158">Chromosome</keyword>
<dbReference type="InterPro" id="IPR055260">
    <property type="entry name" value="Ndc80_CH"/>
</dbReference>
<proteinExistence type="inferred from homology"/>
<evidence type="ECO:0000256" key="7">
    <source>
        <dbReference type="ARBA" id="ARBA00023242"/>
    </source>
</evidence>
<dbReference type="OrthoDB" id="7459479at2759"/>
<evidence type="ECO:0000256" key="1">
    <source>
        <dbReference type="ARBA" id="ARBA00007050"/>
    </source>
</evidence>
<evidence type="ECO:0000256" key="10">
    <source>
        <dbReference type="RuleBase" id="RU368072"/>
    </source>
</evidence>
<feature type="coiled-coil region" evidence="11">
    <location>
        <begin position="397"/>
        <end position="424"/>
    </location>
</feature>
<evidence type="ECO:0000259" key="13">
    <source>
        <dbReference type="Pfam" id="PF03801"/>
    </source>
</evidence>
<keyword evidence="8 10" id="KW-0131">Cell cycle</keyword>
<comment type="similarity">
    <text evidence="1 10">Belongs to the NDC80/HEC1 family.</text>
</comment>
<dbReference type="InterPro" id="IPR005550">
    <property type="entry name" value="Kinetochore_Ndc80"/>
</dbReference>
<feature type="coiled-coil region" evidence="11">
    <location>
        <begin position="293"/>
        <end position="320"/>
    </location>
</feature>
<evidence type="ECO:0000256" key="12">
    <source>
        <dbReference type="SAM" id="MobiDB-lite"/>
    </source>
</evidence>
<dbReference type="PANTHER" id="PTHR10643">
    <property type="entry name" value="KINETOCHORE PROTEIN NDC80"/>
    <property type="match status" value="1"/>
</dbReference>
<dbReference type="GO" id="GO:0005634">
    <property type="term" value="C:nucleus"/>
    <property type="evidence" value="ECO:0007669"/>
    <property type="project" value="UniProtKB-SubCell"/>
</dbReference>
<feature type="coiled-coil region" evidence="11">
    <location>
        <begin position="516"/>
        <end position="599"/>
    </location>
</feature>
<evidence type="ECO:0000256" key="5">
    <source>
        <dbReference type="ARBA" id="ARBA00022838"/>
    </source>
</evidence>
<dbReference type="InterPro" id="IPR038273">
    <property type="entry name" value="Ndc80_sf"/>
</dbReference>
<evidence type="ECO:0000256" key="3">
    <source>
        <dbReference type="ARBA" id="ARBA00022618"/>
    </source>
</evidence>
<comment type="caution">
    <text evidence="14">The sequence shown here is derived from an EMBL/GenBank/DDBJ whole genome shotgun (WGS) entry which is preliminary data.</text>
</comment>
<evidence type="ECO:0000256" key="9">
    <source>
        <dbReference type="ARBA" id="ARBA00023328"/>
    </source>
</evidence>
<sequence length="663" mass="76153">MGPGATGGSGIPQPSMLRNSRLSMAPGGLGQIAPGTIRRNNKRLDPDAIATPAMNRGWNNHGEVGAGPMSQLRNPGTVNRLPTQTPANKQNRRTSVFQSSRRQSVGMGILGSTKKTKVVDPRPLKTKQFRDHAKEVLGNFLRSSGYPGVLGPKTLDSPSQREFREIFTFLYGKIDPRYQFQQKFESDVFEILRSIRYPYHDDISKTSVTVPGIDKHWVKFLALFLWMIELIQYVQQLEAHEFDDTPQEGEDMNQFAEKAFYQYLKQTYPIWLAGSDETTEFEDHLAEQLDGMNSSVVKGNEEAEQTYSKLEQELHQLHSTEPPLVKAEREKANLMSDKVKMSDYIHKIELRRQKQTDRVNRLRDSLETINRDIEDFIKGRSEVKAIVDSQPISTQDVDRMQAEQEQLSNTLEGIQVKIQEAEKVTYGQEMKVQQILDNVDNSVQEYSTLAYNLGLLTSSDDYEGGDDAKKQNSSGNEKLNFRLKINHYTDDPSQMASVDLRNKVRPALQKMREDKLKQLRETRTKIIEESERAEQLAETKQDLEEQIAELDGQVQRKQQQYQDTRMLRMAENKSMMQQIEQLDVDIAAMRKEVQESELHLQALVAHTESEWDMVRRGNEQRRKEVTEEVVNTVDDVLQMSSHVQQRLRELKELVDADAQITEY</sequence>
<feature type="compositionally biased region" description="Gly residues" evidence="12">
    <location>
        <begin position="1"/>
        <end position="10"/>
    </location>
</feature>
<dbReference type="Proteomes" id="UP001150538">
    <property type="component" value="Unassembled WGS sequence"/>
</dbReference>
<evidence type="ECO:0000256" key="2">
    <source>
        <dbReference type="ARBA" id="ARBA00022454"/>
    </source>
</evidence>
<evidence type="ECO:0000256" key="8">
    <source>
        <dbReference type="ARBA" id="ARBA00023306"/>
    </source>
</evidence>
<evidence type="ECO:0000313" key="14">
    <source>
        <dbReference type="EMBL" id="KAJ1915647.1"/>
    </source>
</evidence>
<dbReference type="Gene3D" id="1.10.418.30">
    <property type="entry name" value="Ncd80 complex, Ncd80 subunit"/>
    <property type="match status" value="1"/>
</dbReference>
<feature type="region of interest" description="Disordered" evidence="12">
    <location>
        <begin position="80"/>
        <end position="101"/>
    </location>
</feature>
<feature type="region of interest" description="Disordered" evidence="12">
    <location>
        <begin position="1"/>
        <end position="42"/>
    </location>
</feature>
<dbReference type="AlphaFoldDB" id="A0A9W8DLT8"/>
<keyword evidence="5 10" id="KW-0995">Kinetochore</keyword>
<dbReference type="GO" id="GO:0051315">
    <property type="term" value="P:attachment of mitotic spindle microtubules to kinetochore"/>
    <property type="evidence" value="ECO:0007669"/>
    <property type="project" value="UniProtKB-UniRule"/>
</dbReference>
<keyword evidence="15" id="KW-1185">Reference proteome</keyword>
<evidence type="ECO:0000256" key="11">
    <source>
        <dbReference type="SAM" id="Coils"/>
    </source>
</evidence>
<keyword evidence="9 10" id="KW-0137">Centromere</keyword>
<dbReference type="GO" id="GO:0031262">
    <property type="term" value="C:Ndc80 complex"/>
    <property type="evidence" value="ECO:0007669"/>
    <property type="project" value="UniProtKB-UniRule"/>
</dbReference>
<dbReference type="Pfam" id="PF03801">
    <property type="entry name" value="Ndc80_HEC"/>
    <property type="match status" value="1"/>
</dbReference>